<reference evidence="1" key="1">
    <citation type="journal article" date="2011" name="Genome Biol.">
        <title>The draft genome of the carcinogenic human liver fluke Clonorchis sinensis.</title>
        <authorList>
            <person name="Wang X."/>
            <person name="Chen W."/>
            <person name="Huang Y."/>
            <person name="Sun J."/>
            <person name="Men J."/>
            <person name="Liu H."/>
            <person name="Luo F."/>
            <person name="Guo L."/>
            <person name="Lv X."/>
            <person name="Deng C."/>
            <person name="Zhou C."/>
            <person name="Fan Y."/>
            <person name="Li X."/>
            <person name="Huang L."/>
            <person name="Hu Y."/>
            <person name="Liang C."/>
            <person name="Hu X."/>
            <person name="Xu J."/>
            <person name="Yu X."/>
        </authorList>
    </citation>
    <scope>NUCLEOTIDE SEQUENCE [LARGE SCALE GENOMIC DNA]</scope>
    <source>
        <strain evidence="1">Henan</strain>
    </source>
</reference>
<proteinExistence type="predicted"/>
<dbReference type="Proteomes" id="UP000008909">
    <property type="component" value="Unassembled WGS sequence"/>
</dbReference>
<dbReference type="AlphaFoldDB" id="G7YWM3"/>
<accession>G7YWM3</accession>
<name>G7YWM3_CLOSI</name>
<dbReference type="EMBL" id="DF144681">
    <property type="protein sequence ID" value="GAA57353.1"/>
    <property type="molecule type" value="Genomic_DNA"/>
</dbReference>
<organism evidence="1 2">
    <name type="scientific">Clonorchis sinensis</name>
    <name type="common">Chinese liver fluke</name>
    <dbReference type="NCBI Taxonomy" id="79923"/>
    <lineage>
        <taxon>Eukaryota</taxon>
        <taxon>Metazoa</taxon>
        <taxon>Spiralia</taxon>
        <taxon>Lophotrochozoa</taxon>
        <taxon>Platyhelminthes</taxon>
        <taxon>Trematoda</taxon>
        <taxon>Digenea</taxon>
        <taxon>Opisthorchiida</taxon>
        <taxon>Opisthorchiata</taxon>
        <taxon>Opisthorchiidae</taxon>
        <taxon>Clonorchis</taxon>
    </lineage>
</organism>
<reference key="2">
    <citation type="submission" date="2011-10" db="EMBL/GenBank/DDBJ databases">
        <title>The genome and transcriptome sequence of Clonorchis sinensis provide insights into the carcinogenic liver fluke.</title>
        <authorList>
            <person name="Wang X."/>
            <person name="Huang Y."/>
            <person name="Chen W."/>
            <person name="Liu H."/>
            <person name="Guo L."/>
            <person name="Chen Y."/>
            <person name="Luo F."/>
            <person name="Zhou W."/>
            <person name="Sun J."/>
            <person name="Mao Q."/>
            <person name="Liang P."/>
            <person name="Zhou C."/>
            <person name="Tian Y."/>
            <person name="Men J."/>
            <person name="Lv X."/>
            <person name="Huang L."/>
            <person name="Zhou J."/>
            <person name="Hu Y."/>
            <person name="Li R."/>
            <person name="Zhang F."/>
            <person name="Lei H."/>
            <person name="Li X."/>
            <person name="Hu X."/>
            <person name="Liang C."/>
            <person name="Xu J."/>
            <person name="Wu Z."/>
            <person name="Yu X."/>
        </authorList>
    </citation>
    <scope>NUCLEOTIDE SEQUENCE</scope>
    <source>
        <strain>Henan</strain>
    </source>
</reference>
<evidence type="ECO:0000313" key="1">
    <source>
        <dbReference type="EMBL" id="GAA57353.1"/>
    </source>
</evidence>
<protein>
    <submittedName>
        <fullName evidence="1">Uncharacterized protein</fullName>
    </submittedName>
</protein>
<evidence type="ECO:0000313" key="2">
    <source>
        <dbReference type="Proteomes" id="UP000008909"/>
    </source>
</evidence>
<keyword evidence="2" id="KW-1185">Reference proteome</keyword>
<gene>
    <name evidence="1" type="ORF">CLF_112579</name>
</gene>
<sequence length="131" mass="15242">MEPLLRPKCFDTDPNSPDATTRWNHRFRTFQTFLGTVDSPYLNKLETLIHFVVAPVYVYIADCPDYESAISALEKLYVRPKNILYARHLQTCKQDTSQDVQFVQRLKSLVKIVISRQCPPLTTKTKVYTML</sequence>